<dbReference type="RefSeq" id="WP_378800605.1">
    <property type="nucleotide sequence ID" value="NZ_JBHUER010000010.1"/>
</dbReference>
<proteinExistence type="inferred from homology"/>
<feature type="transmembrane region" description="Helical" evidence="7">
    <location>
        <begin position="7"/>
        <end position="28"/>
    </location>
</feature>
<feature type="transmembrane region" description="Helical" evidence="7">
    <location>
        <begin position="218"/>
        <end position="240"/>
    </location>
</feature>
<accession>A0ABW4KBY9</accession>
<sequence length="404" mass="41138">MTLARIVTLYAPDAMFFGFLLTVVPFQLRLEGGGAALSAAVSWIALPLGFAFFWAPFVDARSLFGLGRRSGWASVCQVSAGLAFAVTALAFQLMPEHAGPMAALIPSLAAAFLFATRNIALNAWIRESVPMSDMAIAVGVRCGGAAVGNVLGAGALAGRFDTVGWSGAFWVLAAATLLSAIALWRLPGQSLQPAAEETVGLTATISGMRDRPGVVRRALSVATLSAVMAPPATLGVVVFADKGFTSEQLSYATGYAGAAAATLGAFAGGKLAKVFGLRAMLVATAFSQGALCLAWAAFATSSAAGLYPIGLSLTATQYGLFAMMASLWLTAVIQIASRERAATELALLNALLLLTGTFAPTLAGTFADLAGSVPLTLVALAALASATAFLAPAVVGRSQPAVLL</sequence>
<dbReference type="EMBL" id="JBHUER010000010">
    <property type="protein sequence ID" value="MFD1704558.1"/>
    <property type="molecule type" value="Genomic_DNA"/>
</dbReference>
<keyword evidence="5 7" id="KW-1133">Transmembrane helix</keyword>
<evidence type="ECO:0000313" key="9">
    <source>
        <dbReference type="Proteomes" id="UP001597308"/>
    </source>
</evidence>
<comment type="caution">
    <text evidence="8">The sequence shown here is derived from an EMBL/GenBank/DDBJ whole genome shotgun (WGS) entry which is preliminary data.</text>
</comment>
<feature type="transmembrane region" description="Helical" evidence="7">
    <location>
        <begin position="34"/>
        <end position="58"/>
    </location>
</feature>
<evidence type="ECO:0000256" key="3">
    <source>
        <dbReference type="ARBA" id="ARBA00022448"/>
    </source>
</evidence>
<feature type="transmembrane region" description="Helical" evidence="7">
    <location>
        <begin position="135"/>
        <end position="157"/>
    </location>
</feature>
<keyword evidence="4 7" id="KW-0812">Transmembrane</keyword>
<keyword evidence="6 7" id="KW-0472">Membrane</keyword>
<organism evidence="8 9">
    <name type="scientific">Methylopila henanensis</name>
    <dbReference type="NCBI Taxonomy" id="873516"/>
    <lineage>
        <taxon>Bacteria</taxon>
        <taxon>Pseudomonadati</taxon>
        <taxon>Pseudomonadota</taxon>
        <taxon>Alphaproteobacteria</taxon>
        <taxon>Hyphomicrobiales</taxon>
        <taxon>Methylopilaceae</taxon>
        <taxon>Methylopila</taxon>
    </lineage>
</organism>
<feature type="transmembrane region" description="Helical" evidence="7">
    <location>
        <begin position="373"/>
        <end position="395"/>
    </location>
</feature>
<dbReference type="InterPro" id="IPR004752">
    <property type="entry name" value="AmpG_permease/AT-1"/>
</dbReference>
<evidence type="ECO:0000256" key="4">
    <source>
        <dbReference type="ARBA" id="ARBA00022692"/>
    </source>
</evidence>
<dbReference type="Gene3D" id="1.20.1250.20">
    <property type="entry name" value="MFS general substrate transporter like domains"/>
    <property type="match status" value="1"/>
</dbReference>
<comment type="similarity">
    <text evidence="2">Belongs to the major facilitator superfamily.</text>
</comment>
<dbReference type="SUPFAM" id="SSF103473">
    <property type="entry name" value="MFS general substrate transporter"/>
    <property type="match status" value="1"/>
</dbReference>
<feature type="transmembrane region" description="Helical" evidence="7">
    <location>
        <begin position="348"/>
        <end position="367"/>
    </location>
</feature>
<feature type="transmembrane region" description="Helical" evidence="7">
    <location>
        <begin position="163"/>
        <end position="184"/>
    </location>
</feature>
<dbReference type="InterPro" id="IPR036259">
    <property type="entry name" value="MFS_trans_sf"/>
</dbReference>
<keyword evidence="3" id="KW-0813">Transport</keyword>
<dbReference type="Pfam" id="PF07690">
    <property type="entry name" value="MFS_1"/>
    <property type="match status" value="1"/>
</dbReference>
<evidence type="ECO:0000256" key="7">
    <source>
        <dbReference type="SAM" id="Phobius"/>
    </source>
</evidence>
<gene>
    <name evidence="8" type="ORF">ACFSCV_16245</name>
</gene>
<dbReference type="Proteomes" id="UP001597308">
    <property type="component" value="Unassembled WGS sequence"/>
</dbReference>
<feature type="transmembrane region" description="Helical" evidence="7">
    <location>
        <begin position="252"/>
        <end position="272"/>
    </location>
</feature>
<protein>
    <submittedName>
        <fullName evidence="8">MFS transporter</fullName>
    </submittedName>
</protein>
<comment type="subcellular location">
    <subcellularLocation>
        <location evidence="1">Membrane</location>
        <topology evidence="1">Multi-pass membrane protein</topology>
    </subcellularLocation>
</comment>
<dbReference type="PANTHER" id="PTHR12778:SF10">
    <property type="entry name" value="MAJOR FACILITATOR SUPERFAMILY DOMAIN-CONTAINING PROTEIN 3"/>
    <property type="match status" value="1"/>
</dbReference>
<feature type="transmembrane region" description="Helical" evidence="7">
    <location>
        <begin position="318"/>
        <end position="336"/>
    </location>
</feature>
<feature type="transmembrane region" description="Helical" evidence="7">
    <location>
        <begin position="70"/>
        <end position="91"/>
    </location>
</feature>
<dbReference type="PANTHER" id="PTHR12778">
    <property type="entry name" value="SOLUTE CARRIER FAMILY 33 ACETYL-COA TRANSPORTER -RELATED"/>
    <property type="match status" value="1"/>
</dbReference>
<evidence type="ECO:0000256" key="6">
    <source>
        <dbReference type="ARBA" id="ARBA00023136"/>
    </source>
</evidence>
<evidence type="ECO:0000313" key="8">
    <source>
        <dbReference type="EMBL" id="MFD1704558.1"/>
    </source>
</evidence>
<evidence type="ECO:0000256" key="1">
    <source>
        <dbReference type="ARBA" id="ARBA00004141"/>
    </source>
</evidence>
<feature type="transmembrane region" description="Helical" evidence="7">
    <location>
        <begin position="97"/>
        <end position="115"/>
    </location>
</feature>
<name>A0ABW4KBY9_9HYPH</name>
<reference evidence="9" key="1">
    <citation type="journal article" date="2019" name="Int. J. Syst. Evol. Microbiol.">
        <title>The Global Catalogue of Microorganisms (GCM) 10K type strain sequencing project: providing services to taxonomists for standard genome sequencing and annotation.</title>
        <authorList>
            <consortium name="The Broad Institute Genomics Platform"/>
            <consortium name="The Broad Institute Genome Sequencing Center for Infectious Disease"/>
            <person name="Wu L."/>
            <person name="Ma J."/>
        </authorList>
    </citation>
    <scope>NUCLEOTIDE SEQUENCE [LARGE SCALE GENOMIC DNA]</scope>
    <source>
        <strain evidence="9">KCTC 23707</strain>
    </source>
</reference>
<keyword evidence="9" id="KW-1185">Reference proteome</keyword>
<dbReference type="InterPro" id="IPR011701">
    <property type="entry name" value="MFS"/>
</dbReference>
<feature type="transmembrane region" description="Helical" evidence="7">
    <location>
        <begin position="279"/>
        <end position="298"/>
    </location>
</feature>
<evidence type="ECO:0000256" key="2">
    <source>
        <dbReference type="ARBA" id="ARBA00008335"/>
    </source>
</evidence>
<evidence type="ECO:0000256" key="5">
    <source>
        <dbReference type="ARBA" id="ARBA00022989"/>
    </source>
</evidence>